<evidence type="ECO:0000256" key="1">
    <source>
        <dbReference type="SAM" id="SignalP"/>
    </source>
</evidence>
<reference evidence="2 3" key="1">
    <citation type="submission" date="2019-01" db="EMBL/GenBank/DDBJ databases">
        <title>Intercellular communication is required for trap formation in the nematode-trapping fungus Duddingtonia flagrans.</title>
        <authorList>
            <person name="Youssar L."/>
            <person name="Wernet V."/>
            <person name="Hensel N."/>
            <person name="Hildebrandt H.-G."/>
            <person name="Fischer R."/>
        </authorList>
    </citation>
    <scope>NUCLEOTIDE SEQUENCE [LARGE SCALE GENOMIC DNA]</scope>
    <source>
        <strain evidence="2 3">CBS H-5679</strain>
    </source>
</reference>
<accession>A0A437ADZ8</accession>
<dbReference type="EMBL" id="SAEB01000001">
    <property type="protein sequence ID" value="RVD89503.1"/>
    <property type="molecule type" value="Genomic_DNA"/>
</dbReference>
<feature type="signal peptide" evidence="1">
    <location>
        <begin position="1"/>
        <end position="18"/>
    </location>
</feature>
<comment type="caution">
    <text evidence="2">The sequence shown here is derived from an EMBL/GenBank/DDBJ whole genome shotgun (WGS) entry which is preliminary data.</text>
</comment>
<protein>
    <recommendedName>
        <fullName evidence="4">SCP domain-containing protein</fullName>
    </recommendedName>
</protein>
<dbReference type="VEuPathDB" id="FungiDB:DFL_000507"/>
<keyword evidence="1" id="KW-0732">Signal</keyword>
<name>A0A437ADZ8_ARTFL</name>
<evidence type="ECO:0008006" key="4">
    <source>
        <dbReference type="Google" id="ProtNLM"/>
    </source>
</evidence>
<evidence type="ECO:0000313" key="3">
    <source>
        <dbReference type="Proteomes" id="UP000283090"/>
    </source>
</evidence>
<dbReference type="RefSeq" id="XP_067495047.1">
    <property type="nucleotide sequence ID" value="XM_067634272.1"/>
</dbReference>
<keyword evidence="3" id="KW-1185">Reference proteome</keyword>
<gene>
    <name evidence="2" type="ORF">DFL_000507</name>
</gene>
<sequence length="191" mass="21549">MKILSVFSLFLIATTTRAIQHPPHLETTPRPNLNLTARAVNGTAKTWKWSDMNNLGKRQLYWINKNANPDFDSTMARQMALALRADPERLCGVKQDGRCLIGSCDPEKDMGLYLCNYRPQGFETACHDFGLIAENMVDRWEGKDDGGMFVADFTEPSVQAYSYWSEDPTWVVMYAMPCLDTVPVDGVKDDA</sequence>
<proteinExistence type="predicted"/>
<dbReference type="Proteomes" id="UP000283090">
    <property type="component" value="Unassembled WGS sequence"/>
</dbReference>
<organism evidence="2 3">
    <name type="scientific">Arthrobotrys flagrans</name>
    <name type="common">Nematode-trapping fungus</name>
    <name type="synonym">Trichothecium flagrans</name>
    <dbReference type="NCBI Taxonomy" id="97331"/>
    <lineage>
        <taxon>Eukaryota</taxon>
        <taxon>Fungi</taxon>
        <taxon>Dikarya</taxon>
        <taxon>Ascomycota</taxon>
        <taxon>Pezizomycotina</taxon>
        <taxon>Orbiliomycetes</taxon>
        <taxon>Orbiliales</taxon>
        <taxon>Orbiliaceae</taxon>
        <taxon>Arthrobotrys</taxon>
    </lineage>
</organism>
<dbReference type="GeneID" id="93582818"/>
<dbReference type="OrthoDB" id="5272019at2759"/>
<evidence type="ECO:0000313" key="2">
    <source>
        <dbReference type="EMBL" id="RVD89503.1"/>
    </source>
</evidence>
<dbReference type="AlphaFoldDB" id="A0A437ADZ8"/>
<feature type="chain" id="PRO_5019275508" description="SCP domain-containing protein" evidence="1">
    <location>
        <begin position="19"/>
        <end position="191"/>
    </location>
</feature>